<gene>
    <name evidence="6" type="ORF">Pla8534_22570</name>
</gene>
<dbReference type="Gene3D" id="1.10.443.10">
    <property type="entry name" value="Intergrase catalytic core"/>
    <property type="match status" value="1"/>
</dbReference>
<dbReference type="AlphaFoldDB" id="A0A518DRK8"/>
<dbReference type="Pfam" id="PF00589">
    <property type="entry name" value="Phage_integrase"/>
    <property type="match status" value="1"/>
</dbReference>
<organism evidence="6 7">
    <name type="scientific">Lignipirellula cremea</name>
    <dbReference type="NCBI Taxonomy" id="2528010"/>
    <lineage>
        <taxon>Bacteria</taxon>
        <taxon>Pseudomonadati</taxon>
        <taxon>Planctomycetota</taxon>
        <taxon>Planctomycetia</taxon>
        <taxon>Pirellulales</taxon>
        <taxon>Pirellulaceae</taxon>
        <taxon>Lignipirellula</taxon>
    </lineage>
</organism>
<feature type="compositionally biased region" description="Basic and acidic residues" evidence="4">
    <location>
        <begin position="392"/>
        <end position="403"/>
    </location>
</feature>
<dbReference type="EMBL" id="CP036433">
    <property type="protein sequence ID" value="QDU94466.1"/>
    <property type="molecule type" value="Genomic_DNA"/>
</dbReference>
<evidence type="ECO:0000256" key="4">
    <source>
        <dbReference type="SAM" id="MobiDB-lite"/>
    </source>
</evidence>
<keyword evidence="2" id="KW-0238">DNA-binding</keyword>
<dbReference type="GO" id="GO:0006310">
    <property type="term" value="P:DNA recombination"/>
    <property type="evidence" value="ECO:0007669"/>
    <property type="project" value="UniProtKB-KW"/>
</dbReference>
<dbReference type="PANTHER" id="PTHR30349:SF64">
    <property type="entry name" value="PROPHAGE INTEGRASE INTD-RELATED"/>
    <property type="match status" value="1"/>
</dbReference>
<dbReference type="InterPro" id="IPR050090">
    <property type="entry name" value="Tyrosine_recombinase_XerCD"/>
</dbReference>
<dbReference type="InterPro" id="IPR002104">
    <property type="entry name" value="Integrase_catalytic"/>
</dbReference>
<comment type="similarity">
    <text evidence="1">Belongs to the 'phage' integrase family.</text>
</comment>
<dbReference type="Proteomes" id="UP000317648">
    <property type="component" value="Chromosome"/>
</dbReference>
<proteinExistence type="inferred from homology"/>
<evidence type="ECO:0000256" key="1">
    <source>
        <dbReference type="ARBA" id="ARBA00008857"/>
    </source>
</evidence>
<evidence type="ECO:0000256" key="3">
    <source>
        <dbReference type="ARBA" id="ARBA00023172"/>
    </source>
</evidence>
<name>A0A518DRK8_9BACT</name>
<accession>A0A518DRK8</accession>
<reference evidence="6 7" key="1">
    <citation type="submission" date="2019-02" db="EMBL/GenBank/DDBJ databases">
        <title>Deep-cultivation of Planctomycetes and their phenomic and genomic characterization uncovers novel biology.</title>
        <authorList>
            <person name="Wiegand S."/>
            <person name="Jogler M."/>
            <person name="Boedeker C."/>
            <person name="Pinto D."/>
            <person name="Vollmers J."/>
            <person name="Rivas-Marin E."/>
            <person name="Kohn T."/>
            <person name="Peeters S.H."/>
            <person name="Heuer A."/>
            <person name="Rast P."/>
            <person name="Oberbeckmann S."/>
            <person name="Bunk B."/>
            <person name="Jeske O."/>
            <person name="Meyerdierks A."/>
            <person name="Storesund J.E."/>
            <person name="Kallscheuer N."/>
            <person name="Luecker S."/>
            <person name="Lage O.M."/>
            <person name="Pohl T."/>
            <person name="Merkel B.J."/>
            <person name="Hornburger P."/>
            <person name="Mueller R.-W."/>
            <person name="Bruemmer F."/>
            <person name="Labrenz M."/>
            <person name="Spormann A.M."/>
            <person name="Op den Camp H."/>
            <person name="Overmann J."/>
            <person name="Amann R."/>
            <person name="Jetten M.S.M."/>
            <person name="Mascher T."/>
            <person name="Medema M.H."/>
            <person name="Devos D.P."/>
            <person name="Kaster A.-K."/>
            <person name="Ovreas L."/>
            <person name="Rohde M."/>
            <person name="Galperin M.Y."/>
            <person name="Jogler C."/>
        </authorList>
    </citation>
    <scope>NUCLEOTIDE SEQUENCE [LARGE SCALE GENOMIC DNA]</scope>
    <source>
        <strain evidence="6 7">Pla85_3_4</strain>
    </source>
</reference>
<dbReference type="GO" id="GO:0015074">
    <property type="term" value="P:DNA integration"/>
    <property type="evidence" value="ECO:0007669"/>
    <property type="project" value="InterPro"/>
</dbReference>
<dbReference type="OrthoDB" id="279197at2"/>
<keyword evidence="3" id="KW-0233">DNA recombination</keyword>
<dbReference type="InterPro" id="IPR010998">
    <property type="entry name" value="Integrase_recombinase_N"/>
</dbReference>
<dbReference type="Gene3D" id="1.10.150.130">
    <property type="match status" value="1"/>
</dbReference>
<dbReference type="KEGG" id="lcre:Pla8534_22570"/>
<evidence type="ECO:0000256" key="2">
    <source>
        <dbReference type="ARBA" id="ARBA00023125"/>
    </source>
</evidence>
<dbReference type="RefSeq" id="WP_145052909.1">
    <property type="nucleotide sequence ID" value="NZ_CP036433.1"/>
</dbReference>
<evidence type="ECO:0000313" key="6">
    <source>
        <dbReference type="EMBL" id="QDU94466.1"/>
    </source>
</evidence>
<dbReference type="CDD" id="cd00397">
    <property type="entry name" value="DNA_BRE_C"/>
    <property type="match status" value="1"/>
</dbReference>
<feature type="region of interest" description="Disordered" evidence="4">
    <location>
        <begin position="371"/>
        <end position="427"/>
    </location>
</feature>
<keyword evidence="7" id="KW-1185">Reference proteome</keyword>
<dbReference type="InterPro" id="IPR011010">
    <property type="entry name" value="DNA_brk_join_enz"/>
</dbReference>
<feature type="domain" description="Tyr recombinase" evidence="5">
    <location>
        <begin position="182"/>
        <end position="369"/>
    </location>
</feature>
<dbReference type="InterPro" id="IPR013762">
    <property type="entry name" value="Integrase-like_cat_sf"/>
</dbReference>
<protein>
    <submittedName>
        <fullName evidence="6">Phage integrase family protein</fullName>
    </submittedName>
</protein>
<dbReference type="SUPFAM" id="SSF56349">
    <property type="entry name" value="DNA breaking-rejoining enzymes"/>
    <property type="match status" value="1"/>
</dbReference>
<evidence type="ECO:0000313" key="7">
    <source>
        <dbReference type="Proteomes" id="UP000317648"/>
    </source>
</evidence>
<sequence>MGRQRKQRRQSHGSAWHWKQTDCWYYTMPGSKKRVALFDEKGERIRGRENKEAAEVALAKERVAWSDDAAPGPGSGQWLVARVCSDYIQYCEQGLAKGEISKSHRENTVRWLNDLCSYCGALPVVQLKKGHVTKWIEDHTTWKSSETRRGVIAVVLAAFNRAEELFSVANPLKGLKKPKPKPRLNSISPEDEEEIYGATEDRFKEFLFAAIHTGLRPFCELARITADDIEESPRGMMWRVYSSKTKKTRKIPVRPDVAELTRKLMKSAPKGSGSPIFRNTQGNPWKPTTGVVRFIAIRDKLGWSDDPVRSKYSCYTCRHTFAHRMLSGYWTEGAGCSIETLAELIGDTPKVAFDHYGKEWGQHYQEPLWNAIGEGASPNSQSHRPPASRKTAGAEKENTEKRGSASSSKHRAPANGSSTTKKSKSGS</sequence>
<dbReference type="GO" id="GO:0003677">
    <property type="term" value="F:DNA binding"/>
    <property type="evidence" value="ECO:0007669"/>
    <property type="project" value="UniProtKB-KW"/>
</dbReference>
<evidence type="ECO:0000259" key="5">
    <source>
        <dbReference type="PROSITE" id="PS51898"/>
    </source>
</evidence>
<dbReference type="PROSITE" id="PS51898">
    <property type="entry name" value="TYR_RECOMBINASE"/>
    <property type="match status" value="1"/>
</dbReference>
<dbReference type="PANTHER" id="PTHR30349">
    <property type="entry name" value="PHAGE INTEGRASE-RELATED"/>
    <property type="match status" value="1"/>
</dbReference>